<dbReference type="FunFam" id="3.30.1490.10:FF:000002">
    <property type="entry name" value="40S ribosomal protein S15a"/>
    <property type="match status" value="1"/>
</dbReference>
<keyword evidence="3 4" id="KW-0687">Ribonucleoprotein</keyword>
<dbReference type="Gene3D" id="3.30.1370.30">
    <property type="match status" value="1"/>
</dbReference>
<dbReference type="AlphaFoldDB" id="F2HHF6"/>
<dbReference type="GeneID" id="10447007"/>
<dbReference type="InterPro" id="IPR047863">
    <property type="entry name" value="Ribosomal_uS8_CS"/>
</dbReference>
<dbReference type="PROSITE" id="PS00053">
    <property type="entry name" value="RIBOSOMAL_S8"/>
    <property type="match status" value="1"/>
</dbReference>
<sequence length="134" mass="15583">MRNNVLSDALYRLSNAEKKNKKEVTLHPSSKIIIKFLRIMQKYKYIGKFTKIDDHRSGKIILELLGRINKCRVISPRYNIRFENIKKWISNLLPSQKSGIIVLTTSSGIMDHKKALREKIGGRILGFFIKKVKL</sequence>
<dbReference type="InterPro" id="IPR000630">
    <property type="entry name" value="Ribosomal_uS8"/>
</dbReference>
<gene>
    <name evidence="5" type="primary">rps15A</name>
    <name evidence="5" type="ORF">CPARA_1gp094</name>
</gene>
<name>F2HHF6_9CRYP</name>
<proteinExistence type="inferred from homology"/>
<dbReference type="SUPFAM" id="SSF56047">
    <property type="entry name" value="Ribosomal protein S8"/>
    <property type="match status" value="1"/>
</dbReference>
<keyword evidence="5" id="KW-0542">Nucleomorph</keyword>
<dbReference type="Proteomes" id="UP000243423">
    <property type="component" value="Nucleomorph 1"/>
</dbReference>
<dbReference type="PANTHER" id="PTHR11758">
    <property type="entry name" value="40S RIBOSOMAL PROTEIN S15A"/>
    <property type="match status" value="1"/>
</dbReference>
<comment type="similarity">
    <text evidence="1 4">Belongs to the universal ribosomal protein uS8 family.</text>
</comment>
<reference evidence="5 6" key="1">
    <citation type="journal article" date="2011" name="Genome Biol. Evol.">
        <title>Complete nucleomorph genome sequence of the nonphotosynthetic alga Cryptomonas paramecium reveals a core nucleomorph gene set.</title>
        <authorList>
            <person name="Tanifuji G."/>
            <person name="Onodera N.T."/>
            <person name="Wheeler T.J."/>
            <person name="Dlutek M."/>
            <person name="Donaher N."/>
            <person name="Archibald J.M."/>
        </authorList>
    </citation>
    <scope>NUCLEOTIDE SEQUENCE [LARGE SCALE GENOMIC DNA]</scope>
    <source>
        <strain evidence="5 6">CCAP977/2A</strain>
    </source>
</reference>
<dbReference type="Pfam" id="PF00410">
    <property type="entry name" value="Ribosomal_S8"/>
    <property type="match status" value="1"/>
</dbReference>
<evidence type="ECO:0000256" key="4">
    <source>
        <dbReference type="RuleBase" id="RU003660"/>
    </source>
</evidence>
<evidence type="ECO:0000313" key="5">
    <source>
        <dbReference type="EMBL" id="AEA38752.1"/>
    </source>
</evidence>
<organism evidence="5 6">
    <name type="scientific">Cryptomonas paramaecium</name>
    <dbReference type="NCBI Taxonomy" id="2898"/>
    <lineage>
        <taxon>Eukaryota</taxon>
        <taxon>Cryptophyceae</taxon>
        <taxon>Cryptomonadales</taxon>
        <taxon>Cryptomonadaceae</taxon>
        <taxon>Cryptomonas</taxon>
    </lineage>
</organism>
<evidence type="ECO:0000256" key="3">
    <source>
        <dbReference type="ARBA" id="ARBA00023274"/>
    </source>
</evidence>
<dbReference type="GO" id="GO:0006412">
    <property type="term" value="P:translation"/>
    <property type="evidence" value="ECO:0007669"/>
    <property type="project" value="InterPro"/>
</dbReference>
<protein>
    <submittedName>
        <fullName evidence="5">40S ribosomal protein S15A</fullName>
    </submittedName>
</protein>
<keyword evidence="2 4" id="KW-0689">Ribosomal protein</keyword>
<evidence type="ECO:0000256" key="2">
    <source>
        <dbReference type="ARBA" id="ARBA00022980"/>
    </source>
</evidence>
<dbReference type="GO" id="GO:0003735">
    <property type="term" value="F:structural constituent of ribosome"/>
    <property type="evidence" value="ECO:0007669"/>
    <property type="project" value="InterPro"/>
</dbReference>
<evidence type="ECO:0000256" key="1">
    <source>
        <dbReference type="ARBA" id="ARBA00006471"/>
    </source>
</evidence>
<dbReference type="GO" id="GO:0005840">
    <property type="term" value="C:ribosome"/>
    <property type="evidence" value="ECO:0007669"/>
    <property type="project" value="UniProtKB-KW"/>
</dbReference>
<evidence type="ECO:0000313" key="6">
    <source>
        <dbReference type="Proteomes" id="UP000243423"/>
    </source>
</evidence>
<dbReference type="RefSeq" id="XP_003239650.1">
    <property type="nucleotide sequence ID" value="XM_003239602.1"/>
</dbReference>
<dbReference type="EMBL" id="CP002172">
    <property type="protein sequence ID" value="AEA38752.1"/>
    <property type="molecule type" value="Genomic_DNA"/>
</dbReference>
<geneLocation type="nucleomorph" evidence="5"/>
<dbReference type="FunFam" id="3.30.1370.30:FF:000001">
    <property type="entry name" value="40S ribosomal protein S15a"/>
    <property type="match status" value="1"/>
</dbReference>
<dbReference type="GO" id="GO:1990904">
    <property type="term" value="C:ribonucleoprotein complex"/>
    <property type="evidence" value="ECO:0007669"/>
    <property type="project" value="UniProtKB-KW"/>
</dbReference>
<dbReference type="Gene3D" id="3.30.1490.10">
    <property type="match status" value="1"/>
</dbReference>
<dbReference type="InterPro" id="IPR035987">
    <property type="entry name" value="Ribosomal_uS8_sf"/>
</dbReference>
<dbReference type="NCBIfam" id="NF003115">
    <property type="entry name" value="PRK04034.1"/>
    <property type="match status" value="1"/>
</dbReference>
<accession>F2HHF6</accession>